<dbReference type="EMBL" id="CP040396">
    <property type="protein sequence ID" value="QCT03675.1"/>
    <property type="molecule type" value="Genomic_DNA"/>
</dbReference>
<keyword evidence="2" id="KW-1185">Reference proteome</keyword>
<accession>A0A4P8XN31</accession>
<dbReference type="OrthoDB" id="6399948at2"/>
<dbReference type="KEGG" id="palo:E6C60_2964"/>
<reference evidence="1 2" key="1">
    <citation type="submission" date="2019-05" db="EMBL/GenBank/DDBJ databases">
        <authorList>
            <person name="Chen C."/>
        </authorList>
    </citation>
    <scope>NUCLEOTIDE SEQUENCE [LARGE SCALE GENOMIC DNA]</scope>
    <source>
        <strain evidence="1 2">HB172198</strain>
    </source>
</reference>
<protein>
    <submittedName>
        <fullName evidence="1">SEC-C motif domain protein</fullName>
    </submittedName>
</protein>
<dbReference type="InterPro" id="IPR004027">
    <property type="entry name" value="SEC_C_motif"/>
</dbReference>
<evidence type="ECO:0000313" key="2">
    <source>
        <dbReference type="Proteomes" id="UP000300879"/>
    </source>
</evidence>
<evidence type="ECO:0000313" key="1">
    <source>
        <dbReference type="EMBL" id="QCT03675.1"/>
    </source>
</evidence>
<dbReference type="AlphaFoldDB" id="A0A4P8XN31"/>
<dbReference type="Proteomes" id="UP000300879">
    <property type="component" value="Chromosome"/>
</dbReference>
<gene>
    <name evidence="1" type="ORF">E6C60_2964</name>
</gene>
<organism evidence="1 2">
    <name type="scientific">Paenibacillus algicola</name>
    <dbReference type="NCBI Taxonomy" id="2565926"/>
    <lineage>
        <taxon>Bacteria</taxon>
        <taxon>Bacillati</taxon>
        <taxon>Bacillota</taxon>
        <taxon>Bacilli</taxon>
        <taxon>Bacillales</taxon>
        <taxon>Paenibacillaceae</taxon>
        <taxon>Paenibacillus</taxon>
    </lineage>
</organism>
<dbReference type="Gene3D" id="3.10.450.50">
    <property type="match status" value="1"/>
</dbReference>
<proteinExistence type="predicted"/>
<sequence>MFLEKIGRNDACHCGSGKKYKKCCMEKDRRSGGPRRHVEPSQEEKLAMLNAPSSLDELTARIGQMKWDQNSYRELAEELFPQLFHDYEYNEPEKLFYLYNALIIWNGFCRKEAPKFRKAGGFKAALDQLCTKALDIPATQNELAAKHDVAATTLAKCSTQLQQFMGQLGQAG</sequence>
<dbReference type="SUPFAM" id="SSF103642">
    <property type="entry name" value="Sec-C motif"/>
    <property type="match status" value="1"/>
</dbReference>
<dbReference type="Pfam" id="PF02810">
    <property type="entry name" value="SEC-C"/>
    <property type="match status" value="1"/>
</dbReference>
<name>A0A4P8XN31_9BACL</name>